<evidence type="ECO:0000313" key="1">
    <source>
        <dbReference type="EMBL" id="CAD6441258.1"/>
    </source>
</evidence>
<keyword evidence="2" id="KW-1185">Reference proteome</keyword>
<sequence length="70" mass="8002">MMVKEKTRNKVSDKKDSSLLSALGKGCHEHERPSVYVAPGNSSILFNERKRESHKDREHVTDGINFIIHL</sequence>
<proteinExistence type="predicted"/>
<comment type="caution">
    <text evidence="1">The sequence shown here is derived from an EMBL/GenBank/DDBJ whole genome shotgun (WGS) entry which is preliminary data.</text>
</comment>
<reference evidence="1" key="1">
    <citation type="submission" date="2020-10" db="EMBL/GenBank/DDBJ databases">
        <authorList>
            <person name="Kusch S."/>
        </authorList>
    </citation>
    <scope>NUCLEOTIDE SEQUENCE</scope>
    <source>
        <strain evidence="1">SwB9</strain>
    </source>
</reference>
<dbReference type="Proteomes" id="UP000624404">
    <property type="component" value="Unassembled WGS sequence"/>
</dbReference>
<name>A0A8H2VN55_9HELO</name>
<gene>
    <name evidence="1" type="ORF">SCLTRI_LOCUS1045</name>
</gene>
<protein>
    <submittedName>
        <fullName evidence="1">8e435543-4ae8-4c9e-aa54-57025456b147</fullName>
    </submittedName>
</protein>
<dbReference type="AlphaFoldDB" id="A0A8H2VN55"/>
<organism evidence="1 2">
    <name type="scientific">Sclerotinia trifoliorum</name>
    <dbReference type="NCBI Taxonomy" id="28548"/>
    <lineage>
        <taxon>Eukaryota</taxon>
        <taxon>Fungi</taxon>
        <taxon>Dikarya</taxon>
        <taxon>Ascomycota</taxon>
        <taxon>Pezizomycotina</taxon>
        <taxon>Leotiomycetes</taxon>
        <taxon>Helotiales</taxon>
        <taxon>Sclerotiniaceae</taxon>
        <taxon>Sclerotinia</taxon>
    </lineage>
</organism>
<dbReference type="EMBL" id="CAJHIA010000003">
    <property type="protein sequence ID" value="CAD6441258.1"/>
    <property type="molecule type" value="Genomic_DNA"/>
</dbReference>
<evidence type="ECO:0000313" key="2">
    <source>
        <dbReference type="Proteomes" id="UP000624404"/>
    </source>
</evidence>
<accession>A0A8H2VN55</accession>